<dbReference type="PANTHER" id="PTHR24082:SF473">
    <property type="entry name" value="ECDYSONE-INDUCED PROTEIN 75B, ISOFORM B"/>
    <property type="match status" value="1"/>
</dbReference>
<dbReference type="InterPro" id="IPR013088">
    <property type="entry name" value="Znf_NHR/GATA"/>
</dbReference>
<evidence type="ECO:0000256" key="2">
    <source>
        <dbReference type="ARBA" id="ARBA00022723"/>
    </source>
</evidence>
<feature type="domain" description="Nuclear receptor" evidence="11">
    <location>
        <begin position="15"/>
        <end position="90"/>
    </location>
</feature>
<comment type="similarity">
    <text evidence="1">Belongs to the nuclear hormone receptor family.</text>
</comment>
<dbReference type="Pfam" id="PF00105">
    <property type="entry name" value="zf-C4"/>
    <property type="match status" value="1"/>
</dbReference>
<keyword evidence="4" id="KW-0862">Zinc</keyword>
<evidence type="ECO:0000256" key="1">
    <source>
        <dbReference type="ARBA" id="ARBA00005993"/>
    </source>
</evidence>
<feature type="compositionally biased region" description="Acidic residues" evidence="10">
    <location>
        <begin position="104"/>
        <end position="130"/>
    </location>
</feature>
<dbReference type="EMBL" id="BLXT01005502">
    <property type="protein sequence ID" value="GFO23179.1"/>
    <property type="molecule type" value="Genomic_DNA"/>
</dbReference>
<dbReference type="Gene3D" id="3.30.50.10">
    <property type="entry name" value="Erythroid Transcription Factor GATA-1, subunit A"/>
    <property type="match status" value="1"/>
</dbReference>
<accession>A0AAV4BSN5</accession>
<evidence type="ECO:0000313" key="12">
    <source>
        <dbReference type="EMBL" id="GFO23179.1"/>
    </source>
</evidence>
<keyword evidence="9" id="KW-0539">Nucleus</keyword>
<evidence type="ECO:0000256" key="7">
    <source>
        <dbReference type="ARBA" id="ARBA00023163"/>
    </source>
</evidence>
<dbReference type="PROSITE" id="PS00031">
    <property type="entry name" value="NUCLEAR_REC_DBD_1"/>
    <property type="match status" value="1"/>
</dbReference>
<gene>
    <name evidence="12" type="ORF">PoB_004968400</name>
</gene>
<evidence type="ECO:0000256" key="5">
    <source>
        <dbReference type="ARBA" id="ARBA00023015"/>
    </source>
</evidence>
<evidence type="ECO:0000259" key="11">
    <source>
        <dbReference type="PROSITE" id="PS51030"/>
    </source>
</evidence>
<evidence type="ECO:0000256" key="8">
    <source>
        <dbReference type="ARBA" id="ARBA00023170"/>
    </source>
</evidence>
<dbReference type="GO" id="GO:0008270">
    <property type="term" value="F:zinc ion binding"/>
    <property type="evidence" value="ECO:0007669"/>
    <property type="project" value="UniProtKB-KW"/>
</dbReference>
<dbReference type="InterPro" id="IPR050234">
    <property type="entry name" value="Nuclear_hormone_rcpt_NR1"/>
</dbReference>
<evidence type="ECO:0000256" key="3">
    <source>
        <dbReference type="ARBA" id="ARBA00022771"/>
    </source>
</evidence>
<dbReference type="PANTHER" id="PTHR24082">
    <property type="entry name" value="NUCLEAR HORMONE RECEPTOR"/>
    <property type="match status" value="1"/>
</dbReference>
<organism evidence="12 13">
    <name type="scientific">Plakobranchus ocellatus</name>
    <dbReference type="NCBI Taxonomy" id="259542"/>
    <lineage>
        <taxon>Eukaryota</taxon>
        <taxon>Metazoa</taxon>
        <taxon>Spiralia</taxon>
        <taxon>Lophotrochozoa</taxon>
        <taxon>Mollusca</taxon>
        <taxon>Gastropoda</taxon>
        <taxon>Heterobranchia</taxon>
        <taxon>Euthyneura</taxon>
        <taxon>Panpulmonata</taxon>
        <taxon>Sacoglossa</taxon>
        <taxon>Placobranchoidea</taxon>
        <taxon>Plakobranchidae</taxon>
        <taxon>Plakobranchus</taxon>
    </lineage>
</organism>
<dbReference type="CDD" id="cd06916">
    <property type="entry name" value="NR_DBD_like"/>
    <property type="match status" value="1"/>
</dbReference>
<evidence type="ECO:0000256" key="10">
    <source>
        <dbReference type="SAM" id="MobiDB-lite"/>
    </source>
</evidence>
<keyword evidence="7" id="KW-0804">Transcription</keyword>
<dbReference type="Proteomes" id="UP000735302">
    <property type="component" value="Unassembled WGS sequence"/>
</dbReference>
<protein>
    <submittedName>
        <fullName evidence="12">Nuclear hormone receptor e75-like</fullName>
    </submittedName>
</protein>
<reference evidence="12 13" key="1">
    <citation type="journal article" date="2021" name="Elife">
        <title>Chloroplast acquisition without the gene transfer in kleptoplastic sea slugs, Plakobranchus ocellatus.</title>
        <authorList>
            <person name="Maeda T."/>
            <person name="Takahashi S."/>
            <person name="Yoshida T."/>
            <person name="Shimamura S."/>
            <person name="Takaki Y."/>
            <person name="Nagai Y."/>
            <person name="Toyoda A."/>
            <person name="Suzuki Y."/>
            <person name="Arimoto A."/>
            <person name="Ishii H."/>
            <person name="Satoh N."/>
            <person name="Nishiyama T."/>
            <person name="Hasebe M."/>
            <person name="Maruyama T."/>
            <person name="Minagawa J."/>
            <person name="Obokata J."/>
            <person name="Shigenobu S."/>
        </authorList>
    </citation>
    <scope>NUCLEOTIDE SEQUENCE [LARGE SCALE GENOMIC DNA]</scope>
</reference>
<dbReference type="PRINTS" id="PR00047">
    <property type="entry name" value="STROIDFINGER"/>
</dbReference>
<dbReference type="AlphaFoldDB" id="A0AAV4BSN5"/>
<evidence type="ECO:0000256" key="9">
    <source>
        <dbReference type="ARBA" id="ARBA00023242"/>
    </source>
</evidence>
<dbReference type="GO" id="GO:0045944">
    <property type="term" value="P:positive regulation of transcription by RNA polymerase II"/>
    <property type="evidence" value="ECO:0007669"/>
    <property type="project" value="TreeGrafter"/>
</dbReference>
<evidence type="ECO:0000313" key="13">
    <source>
        <dbReference type="Proteomes" id="UP000735302"/>
    </source>
</evidence>
<dbReference type="GO" id="GO:0000978">
    <property type="term" value="F:RNA polymerase II cis-regulatory region sequence-specific DNA binding"/>
    <property type="evidence" value="ECO:0007669"/>
    <property type="project" value="TreeGrafter"/>
</dbReference>
<dbReference type="GO" id="GO:0009755">
    <property type="term" value="P:hormone-mediated signaling pathway"/>
    <property type="evidence" value="ECO:0007669"/>
    <property type="project" value="TreeGrafter"/>
</dbReference>
<dbReference type="SMART" id="SM00399">
    <property type="entry name" value="ZnF_C4"/>
    <property type="match status" value="1"/>
</dbReference>
<evidence type="ECO:0000256" key="4">
    <source>
        <dbReference type="ARBA" id="ARBA00022833"/>
    </source>
</evidence>
<dbReference type="GO" id="GO:0030154">
    <property type="term" value="P:cell differentiation"/>
    <property type="evidence" value="ECO:0007669"/>
    <property type="project" value="TreeGrafter"/>
</dbReference>
<sequence>MKALLMNSKSSGAKSPHCKVCGDEASGYHYGVDSCEGCKGFFRRCITQGMNHKCANEEKCEITPYTRNSCQYCRLKKCFAVGMSRDGKPWDLSFRVFSLSNSINDDDDDDDNDDDDDDDDDDCGGGDDDDLNKNSDYEIKVIHV</sequence>
<keyword evidence="2" id="KW-0479">Metal-binding</keyword>
<dbReference type="GO" id="GO:0000122">
    <property type="term" value="P:negative regulation of transcription by RNA polymerase II"/>
    <property type="evidence" value="ECO:0007669"/>
    <property type="project" value="TreeGrafter"/>
</dbReference>
<keyword evidence="6" id="KW-0238">DNA-binding</keyword>
<keyword evidence="13" id="KW-1185">Reference proteome</keyword>
<proteinExistence type="inferred from homology"/>
<feature type="region of interest" description="Disordered" evidence="10">
    <location>
        <begin position="101"/>
        <end position="135"/>
    </location>
</feature>
<keyword evidence="3" id="KW-0863">Zinc-finger</keyword>
<dbReference type="GO" id="GO:0004879">
    <property type="term" value="F:nuclear receptor activity"/>
    <property type="evidence" value="ECO:0007669"/>
    <property type="project" value="TreeGrafter"/>
</dbReference>
<dbReference type="FunFam" id="3.30.50.10:FF:000030">
    <property type="entry name" value="Nuclear Hormone Receptor family"/>
    <property type="match status" value="1"/>
</dbReference>
<dbReference type="PROSITE" id="PS51030">
    <property type="entry name" value="NUCLEAR_REC_DBD_2"/>
    <property type="match status" value="1"/>
</dbReference>
<dbReference type="InterPro" id="IPR001628">
    <property type="entry name" value="Znf_hrmn_rcpt"/>
</dbReference>
<comment type="caution">
    <text evidence="12">The sequence shown here is derived from an EMBL/GenBank/DDBJ whole genome shotgun (WGS) entry which is preliminary data.</text>
</comment>
<keyword evidence="8 12" id="KW-0675">Receptor</keyword>
<name>A0AAV4BSN5_9GAST</name>
<dbReference type="SUPFAM" id="SSF57716">
    <property type="entry name" value="Glucocorticoid receptor-like (DNA-binding domain)"/>
    <property type="match status" value="1"/>
</dbReference>
<evidence type="ECO:0000256" key="6">
    <source>
        <dbReference type="ARBA" id="ARBA00023125"/>
    </source>
</evidence>
<keyword evidence="5" id="KW-0805">Transcription regulation</keyword>